<dbReference type="PANTHER" id="PTHR11461:SF211">
    <property type="entry name" value="GH10112P-RELATED"/>
    <property type="match status" value="1"/>
</dbReference>
<feature type="domain" description="Serpin" evidence="3">
    <location>
        <begin position="14"/>
        <end position="384"/>
    </location>
</feature>
<dbReference type="SMART" id="SM00093">
    <property type="entry name" value="SERPIN"/>
    <property type="match status" value="1"/>
</dbReference>
<evidence type="ECO:0000313" key="5">
    <source>
        <dbReference type="Proteomes" id="UP001567538"/>
    </source>
</evidence>
<accession>A0ABD1FNE5</accession>
<keyword evidence="5" id="KW-1185">Reference proteome</keyword>
<dbReference type="InterPro" id="IPR023796">
    <property type="entry name" value="Serpin_dom"/>
</dbReference>
<dbReference type="PROSITE" id="PS00284">
    <property type="entry name" value="SERPIN"/>
    <property type="match status" value="1"/>
</dbReference>
<dbReference type="AlphaFoldDB" id="A0ABD1FNE5"/>
<sequence>MSPLNMQKESDSYLWLAKHVIAADNQGKNLLFSPLSIHVVLSMIAAGSNGSTRTQLLNYLKSERVENLNSLYSQIAATVFADGSHAGGPLLSANNGLWVDQSLTFKPSFRDIVYNSYKAVAQHADFQNQPEEARQEVNAWCEKETIGLIKEILPPDSITRFSRLILANTVYFKGTWKQTFNANLTTEGDFHILNGSSVRTPFMTNRNMQCVRAFDGFKVLGLSYQQGSDKRGFSMYIYLPDAKDGLPSLTERICSEPGFIDSHLPYSAVTLDEFLIPKFKIGFEFEASCVLKKLGVVDLFDMGGLTEMVEDGETLMVNRILHKAFIEVNEVGTKAAAVTVARVVLGCARQKKPQLRFVADHPFLFTITEDTSGAVLFVGQLLNPLADA</sequence>
<reference evidence="4 5" key="1">
    <citation type="submission" date="2024-06" db="EMBL/GenBank/DDBJ databases">
        <title>A chromosome level genome sequence of Diviner's sage (Salvia divinorum).</title>
        <authorList>
            <person name="Ford S.A."/>
            <person name="Ro D.-K."/>
            <person name="Ness R.W."/>
            <person name="Phillips M.A."/>
        </authorList>
    </citation>
    <scope>NUCLEOTIDE SEQUENCE [LARGE SCALE GENOMIC DNA]</scope>
    <source>
        <strain evidence="4">SAF-2024a</strain>
        <tissue evidence="4">Leaf</tissue>
    </source>
</reference>
<gene>
    <name evidence="4" type="ORF">AAHA92_33252</name>
</gene>
<evidence type="ECO:0000256" key="1">
    <source>
        <dbReference type="ARBA" id="ARBA00009500"/>
    </source>
</evidence>
<protein>
    <submittedName>
        <fullName evidence="4">NADH:ubiquinone reductase (H(+)-translocating)</fullName>
    </submittedName>
</protein>
<name>A0ABD1FNE5_SALDI</name>
<dbReference type="CDD" id="cd02043">
    <property type="entry name" value="serpinP_plants"/>
    <property type="match status" value="1"/>
</dbReference>
<dbReference type="InterPro" id="IPR036186">
    <property type="entry name" value="Serpin_sf"/>
</dbReference>
<evidence type="ECO:0000259" key="3">
    <source>
        <dbReference type="SMART" id="SM00093"/>
    </source>
</evidence>
<dbReference type="EMBL" id="JBEAFC010000014">
    <property type="protein sequence ID" value="KAL1533359.1"/>
    <property type="molecule type" value="Genomic_DNA"/>
</dbReference>
<dbReference type="SUPFAM" id="SSF56574">
    <property type="entry name" value="Serpins"/>
    <property type="match status" value="1"/>
</dbReference>
<comment type="similarity">
    <text evidence="1 2">Belongs to the serpin family.</text>
</comment>
<evidence type="ECO:0000313" key="4">
    <source>
        <dbReference type="EMBL" id="KAL1533359.1"/>
    </source>
</evidence>
<proteinExistence type="inferred from homology"/>
<dbReference type="Gene3D" id="3.30.497.10">
    <property type="entry name" value="Antithrombin, subunit I, domain 2"/>
    <property type="match status" value="1"/>
</dbReference>
<dbReference type="InterPro" id="IPR042178">
    <property type="entry name" value="Serpin_sf_1"/>
</dbReference>
<dbReference type="InterPro" id="IPR023795">
    <property type="entry name" value="Serpin_CS"/>
</dbReference>
<dbReference type="Proteomes" id="UP001567538">
    <property type="component" value="Unassembled WGS sequence"/>
</dbReference>
<dbReference type="PANTHER" id="PTHR11461">
    <property type="entry name" value="SERINE PROTEASE INHIBITOR, SERPIN"/>
    <property type="match status" value="1"/>
</dbReference>
<dbReference type="Pfam" id="PF00079">
    <property type="entry name" value="Serpin"/>
    <property type="match status" value="1"/>
</dbReference>
<dbReference type="Gene3D" id="2.30.39.10">
    <property type="entry name" value="Alpha-1-antitrypsin, domain 1"/>
    <property type="match status" value="1"/>
</dbReference>
<dbReference type="InterPro" id="IPR000215">
    <property type="entry name" value="Serpin_fam"/>
</dbReference>
<organism evidence="4 5">
    <name type="scientific">Salvia divinorum</name>
    <name type="common">Maria pastora</name>
    <name type="synonym">Diviner's sage</name>
    <dbReference type="NCBI Taxonomy" id="28513"/>
    <lineage>
        <taxon>Eukaryota</taxon>
        <taxon>Viridiplantae</taxon>
        <taxon>Streptophyta</taxon>
        <taxon>Embryophyta</taxon>
        <taxon>Tracheophyta</taxon>
        <taxon>Spermatophyta</taxon>
        <taxon>Magnoliopsida</taxon>
        <taxon>eudicotyledons</taxon>
        <taxon>Gunneridae</taxon>
        <taxon>Pentapetalae</taxon>
        <taxon>asterids</taxon>
        <taxon>lamiids</taxon>
        <taxon>Lamiales</taxon>
        <taxon>Lamiaceae</taxon>
        <taxon>Nepetoideae</taxon>
        <taxon>Mentheae</taxon>
        <taxon>Salviinae</taxon>
        <taxon>Salvia</taxon>
        <taxon>Salvia subgen. Calosphace</taxon>
    </lineage>
</organism>
<dbReference type="InterPro" id="IPR042185">
    <property type="entry name" value="Serpin_sf_2"/>
</dbReference>
<comment type="caution">
    <text evidence="4">The sequence shown here is derived from an EMBL/GenBank/DDBJ whole genome shotgun (WGS) entry which is preliminary data.</text>
</comment>
<evidence type="ECO:0000256" key="2">
    <source>
        <dbReference type="RuleBase" id="RU000411"/>
    </source>
</evidence>